<dbReference type="Gene3D" id="3.30.70.141">
    <property type="entry name" value="Nucleoside diphosphate kinase-like domain"/>
    <property type="match status" value="1"/>
</dbReference>
<feature type="domain" description="Nucleoside diphosphate kinase-like" evidence="1">
    <location>
        <begin position="10"/>
        <end position="157"/>
    </location>
</feature>
<evidence type="ECO:0000313" key="2">
    <source>
        <dbReference type="EMBL" id="NEU77076.1"/>
    </source>
</evidence>
<comment type="caution">
    <text evidence="2">The sequence shown here is derived from an EMBL/GenBank/DDBJ whole genome shotgun (WGS) entry which is preliminary data.</text>
</comment>
<evidence type="ECO:0000259" key="1">
    <source>
        <dbReference type="Pfam" id="PF00334"/>
    </source>
</evidence>
<dbReference type="InterPro" id="IPR036850">
    <property type="entry name" value="NDK-like_dom_sf"/>
</dbReference>
<dbReference type="EMBL" id="JTCM02000152">
    <property type="protein sequence ID" value="NEU77076.1"/>
    <property type="molecule type" value="Genomic_DNA"/>
</dbReference>
<protein>
    <recommendedName>
        <fullName evidence="1">Nucleoside diphosphate kinase-like domain-containing protein</fullName>
    </recommendedName>
</protein>
<organism evidence="2 3">
    <name type="scientific">Hassallia byssoidea VB512170</name>
    <dbReference type="NCBI Taxonomy" id="1304833"/>
    <lineage>
        <taxon>Bacteria</taxon>
        <taxon>Bacillati</taxon>
        <taxon>Cyanobacteriota</taxon>
        <taxon>Cyanophyceae</taxon>
        <taxon>Nostocales</taxon>
        <taxon>Tolypothrichaceae</taxon>
        <taxon>Hassallia</taxon>
    </lineage>
</organism>
<evidence type="ECO:0000313" key="3">
    <source>
        <dbReference type="Proteomes" id="UP000031549"/>
    </source>
</evidence>
<name>A0A846HI95_9CYAN</name>
<dbReference type="SUPFAM" id="SSF54919">
    <property type="entry name" value="Nucleoside diphosphate kinase, NDK"/>
    <property type="match status" value="1"/>
</dbReference>
<reference evidence="2 3" key="1">
    <citation type="journal article" date="2015" name="Genome Announc.">
        <title>Draft Genome Sequence of Cyanobacterium Hassallia byssoidea Strain VB512170, Isolated from Monuments in India.</title>
        <authorList>
            <person name="Singh D."/>
            <person name="Chandrababunaidu M.M."/>
            <person name="Panda A."/>
            <person name="Sen D."/>
            <person name="Bhattacharyya S."/>
            <person name="Adhikary S.P."/>
            <person name="Tripathy S."/>
        </authorList>
    </citation>
    <scope>NUCLEOTIDE SEQUENCE [LARGE SCALE GENOMIC DNA]</scope>
    <source>
        <strain evidence="2 3">VB512170</strain>
    </source>
</reference>
<gene>
    <name evidence="2" type="ORF">PI95_032400</name>
</gene>
<sequence length="181" mass="21263">MSQQLNAFVFIMLKPAAANDIELSNLIKNKLSKYGDIKHIRYSIIVDKEKISKHYKSSQYSLWYPFIINYLSQKAVQFFILEYYTDKYEIANNSNYSYFGEFLKTQVIGSANLCKTKKHHLRRLALKKATFLVDNLIHSSDNTEEALKEIRIWYENEPVVITEFETKALEIFRGNGEKGNW</sequence>
<accession>A0A846HI95</accession>
<dbReference type="Proteomes" id="UP000031549">
    <property type="component" value="Unassembled WGS sequence"/>
</dbReference>
<keyword evidence="3" id="KW-1185">Reference proteome</keyword>
<dbReference type="Pfam" id="PF00334">
    <property type="entry name" value="NDK"/>
    <property type="match status" value="1"/>
</dbReference>
<dbReference type="AlphaFoldDB" id="A0A846HI95"/>
<dbReference type="RefSeq" id="WP_039737266.1">
    <property type="nucleotide sequence ID" value="NZ_JTCM02000152.1"/>
</dbReference>
<dbReference type="InterPro" id="IPR034907">
    <property type="entry name" value="NDK-like_dom"/>
</dbReference>
<proteinExistence type="predicted"/>